<reference evidence="2" key="2">
    <citation type="submission" date="2015-07" db="EMBL/GenBank/DDBJ databases">
        <title>Contrasting host-pathogen interactions and genome evolution in two generalist and specialist microsporidian pathogens of mosquitoes.</title>
        <authorList>
            <consortium name="The Broad Institute Genomics Platform"/>
            <consortium name="The Broad Institute Genome Sequencing Center for Infectious Disease"/>
            <person name="Cuomo C.A."/>
            <person name="Sanscrainte N.D."/>
            <person name="Goldberg J.M."/>
            <person name="Heiman D."/>
            <person name="Young S."/>
            <person name="Zeng Q."/>
            <person name="Becnel J.J."/>
            <person name="Birren B.W."/>
        </authorList>
    </citation>
    <scope>NUCLEOTIDE SEQUENCE [LARGE SCALE GENOMIC DNA]</scope>
    <source>
        <strain evidence="2">USNM 41457</strain>
    </source>
</reference>
<dbReference type="VEuPathDB" id="MicrosporidiaDB:EDEG_00974"/>
<dbReference type="EMBL" id="AFBI03000013">
    <property type="protein sequence ID" value="EJW04837.1"/>
    <property type="molecule type" value="Genomic_DNA"/>
</dbReference>
<accession>J9DU60</accession>
<sequence>MNNQNKDEKKNYFYQEMAEYVNNNLNKIPGFKYFVDSFNNDAINMMLNNFKSISDSLNSLVTSNMQRSDENTDYSHNIIEVSVNSLVTLIEEEERYKLYKDKIKKIVEEIYTDIIENQTFVDEKIQNLKQILYDAHYENRGQSFTKTTENDRGNTLKIRFDIQKKRLYQVISEFFCEKYRNRWAAVNKYFGDLYFFMSKIEKDAAEAFCEQLDRQKASFVYMKFEETLKRELLFENISEIFNNFNSLKTPAQKIHLIFSIDIFIYEFFLYKCNMHLNEKKIKSKLIIEEIKREIEDAIQNCKGFQIFKKNNNPNNKNPITSDSISKNLSYDKYKGLIFDRTILYKIFVSILDKKYNEILWQEFYNLKYSHASNFLKSDIFDILNFINIIRERILMFNIRNFVIELSKKIPS</sequence>
<comment type="caution">
    <text evidence="1">The sequence shown here is derived from an EMBL/GenBank/DDBJ whole genome shotgun (WGS) entry which is preliminary data.</text>
</comment>
<protein>
    <submittedName>
        <fullName evidence="1">Uncharacterized protein</fullName>
    </submittedName>
</protein>
<proteinExistence type="predicted"/>
<evidence type="ECO:0000313" key="1">
    <source>
        <dbReference type="EMBL" id="EJW04837.1"/>
    </source>
</evidence>
<keyword evidence="2" id="KW-1185">Reference proteome</keyword>
<gene>
    <name evidence="1" type="ORF">EDEG_00974</name>
</gene>
<dbReference type="InParanoid" id="J9DU60"/>
<name>J9DU60_EDHAE</name>
<dbReference type="HOGENOM" id="CLU_669069_0_0_1"/>
<organism evidence="1 2">
    <name type="scientific">Edhazardia aedis (strain USNM 41457)</name>
    <name type="common">Microsporidian parasite</name>
    <dbReference type="NCBI Taxonomy" id="1003232"/>
    <lineage>
        <taxon>Eukaryota</taxon>
        <taxon>Fungi</taxon>
        <taxon>Fungi incertae sedis</taxon>
        <taxon>Microsporidia</taxon>
        <taxon>Edhazardia</taxon>
    </lineage>
</organism>
<reference evidence="1 2" key="1">
    <citation type="submission" date="2011-08" db="EMBL/GenBank/DDBJ databases">
        <authorList>
            <person name="Liu Z.J."/>
            <person name="Shi F.L."/>
            <person name="Lu J.Q."/>
            <person name="Li M."/>
            <person name="Wang Z.L."/>
        </authorList>
    </citation>
    <scope>NUCLEOTIDE SEQUENCE [LARGE SCALE GENOMIC DNA]</scope>
    <source>
        <strain evidence="1 2">USNM 41457</strain>
    </source>
</reference>
<dbReference type="Proteomes" id="UP000003163">
    <property type="component" value="Unassembled WGS sequence"/>
</dbReference>
<evidence type="ECO:0000313" key="2">
    <source>
        <dbReference type="Proteomes" id="UP000003163"/>
    </source>
</evidence>
<dbReference type="AlphaFoldDB" id="J9DU60"/>